<dbReference type="PROSITE" id="PS00143">
    <property type="entry name" value="INSULINASE"/>
    <property type="match status" value="1"/>
</dbReference>
<reference evidence="12" key="1">
    <citation type="submission" date="2014-05" db="EMBL/GenBank/DDBJ databases">
        <authorList>
            <person name="Chronopoulou M."/>
        </authorList>
    </citation>
    <scope>NUCLEOTIDE SEQUENCE</scope>
    <source>
        <tissue evidence="12">Whole organism</tissue>
    </source>
</reference>
<evidence type="ECO:0000259" key="9">
    <source>
        <dbReference type="Pfam" id="PF05193"/>
    </source>
</evidence>
<keyword evidence="3" id="KW-0479">Metal-binding</keyword>
<dbReference type="PANTHER" id="PTHR43690:SF18">
    <property type="entry name" value="INSULIN-DEGRADING ENZYME-RELATED"/>
    <property type="match status" value="1"/>
</dbReference>
<dbReference type="OrthoDB" id="952271at2759"/>
<evidence type="ECO:0000313" key="12">
    <source>
        <dbReference type="EMBL" id="CDW43993.1"/>
    </source>
</evidence>
<dbReference type="InterPro" id="IPR032632">
    <property type="entry name" value="Peptidase_M16_M"/>
</dbReference>
<dbReference type="InterPro" id="IPR001431">
    <property type="entry name" value="Pept_M16_Zn_BS"/>
</dbReference>
<evidence type="ECO:0000256" key="5">
    <source>
        <dbReference type="ARBA" id="ARBA00022833"/>
    </source>
</evidence>
<dbReference type="Pfam" id="PF16187">
    <property type="entry name" value="Peptidase_M16_M"/>
    <property type="match status" value="1"/>
</dbReference>
<keyword evidence="6" id="KW-0482">Metalloprotease</keyword>
<dbReference type="Pfam" id="PF00675">
    <property type="entry name" value="Peptidase_M16"/>
    <property type="match status" value="1"/>
</dbReference>
<dbReference type="PANTHER" id="PTHR43690">
    <property type="entry name" value="NARDILYSIN"/>
    <property type="match status" value="1"/>
</dbReference>
<proteinExistence type="inferred from homology"/>
<dbReference type="GO" id="GO:0004222">
    <property type="term" value="F:metalloendopeptidase activity"/>
    <property type="evidence" value="ECO:0007669"/>
    <property type="project" value="InterPro"/>
</dbReference>
<feature type="domain" description="Peptidase M16 N-terminal" evidence="8">
    <location>
        <begin position="60"/>
        <end position="169"/>
    </location>
</feature>
<dbReference type="Pfam" id="PF22456">
    <property type="entry name" value="PqqF-like_C_4"/>
    <property type="match status" value="1"/>
</dbReference>
<dbReference type="InterPro" id="IPR011249">
    <property type="entry name" value="Metalloenz_LuxS/M16"/>
</dbReference>
<sequence>MTLQNLETPESSYRDLKEYRTIKLNNGLRVLLIADTRVPLDKLEKEENGSVEDGDGENNLKKSTASLCVGMGSFSDLECLPGIAHFLEHMVFMGSAKYTDESDFSFFIANHGGTYNAFTMTESTVFYFDIQRNSFYQGLDRLAQFFTSPLLKKESMTREREAVDSESLMAIQSDDNKKEILLGSLSKDKHPIGKFFWGNIDSLSPKDMDDESIHKLLVKFKDRHYSAQYMTLVIQSQDTLDNLQKMVEELFSNIPNNGLEQETFDHLKHPFDTKAFNKIYKIVPIENSYRLEINWALAPLIDKFRVKPIRWLSWIIGHEGKGSLIAYLREKNLALDLFAGNSGYGFSMNSTCSLFSIGIELTESGFNNYEHVIKIVYSYLSMLKEYGPVEHIFDEIQKIEQLDFDLGKECSPIDNVQTICQNMQFLPPKRYLDGDKLMFEFDKTLIKECLDHLFDTSNVNIMLSGKEFSNLVNKVEPWFKTKYFAEEITSSRLDQWKSLNPSLSSFFHLPEENKFIPRNTEIISGTERNAKHYPLKIISESHGELFYKKDEIFKLPRAMVYLHFCSDIFNEKRPENSVCLDLMVDYLEQLMKEDTYAADIAKLTFSLTSCEKGMTLQIIGFNDKLNLLLTVIMDHINTFESRVSKEKFNAIKELTKKNYFNTFTKASKLVRDLRLSLLQDCYIGAQMRHSIIDSIDLEALTSFSKAFKSKLYIQGLVQGNISKSDALEVFKISSAISDNMTSIPKETCCMEIPKGEKRMRMKGVLPSDNNTFVTNYYQYGPGDLKMHALFELLCMVMDEPVFDILRTKEQLGYFVFSVLRNTQGVLGIEVTVNSEENKYKVDFVEERIEAFLKEFYNKEISDMDDLKFAEYLKTMIKKKKTADVTLEEEMNRNWKEIISRDYLFERNKLQASLYENNQITLSDLKEIVKQMFLDVSTVKKLSVQVIGVDKKIEEESLDELSLLNKKHAIELQIPSQNNELFIQNLSYYKTTLIAYPVTHISK</sequence>
<feature type="domain" description="Coenzyme PQQ synthesis protein F-like C-terminal lobe" evidence="11">
    <location>
        <begin position="792"/>
        <end position="894"/>
    </location>
</feature>
<dbReference type="InterPro" id="IPR050626">
    <property type="entry name" value="Peptidase_M16"/>
</dbReference>
<dbReference type="GO" id="GO:0046872">
    <property type="term" value="F:metal ion binding"/>
    <property type="evidence" value="ECO:0007669"/>
    <property type="project" value="UniProtKB-KW"/>
</dbReference>
<feature type="domain" description="Peptidase M16 C-terminal" evidence="9">
    <location>
        <begin position="217"/>
        <end position="398"/>
    </location>
</feature>
<evidence type="ECO:0000259" key="8">
    <source>
        <dbReference type="Pfam" id="PF00675"/>
    </source>
</evidence>
<accession>A0A0K2V0F9</accession>
<dbReference type="FunFam" id="3.30.830.10:FF:000027">
    <property type="entry name" value="nardilysin isoform X1"/>
    <property type="match status" value="1"/>
</dbReference>
<dbReference type="Pfam" id="PF05193">
    <property type="entry name" value="Peptidase_M16_C"/>
    <property type="match status" value="1"/>
</dbReference>
<evidence type="ECO:0000256" key="6">
    <source>
        <dbReference type="ARBA" id="ARBA00023049"/>
    </source>
</evidence>
<evidence type="ECO:0000256" key="3">
    <source>
        <dbReference type="ARBA" id="ARBA00022723"/>
    </source>
</evidence>
<dbReference type="Gene3D" id="3.30.830.10">
    <property type="entry name" value="Metalloenzyme, LuxS/M16 peptidase-like"/>
    <property type="match status" value="4"/>
</dbReference>
<evidence type="ECO:0000256" key="2">
    <source>
        <dbReference type="ARBA" id="ARBA00022670"/>
    </source>
</evidence>
<evidence type="ECO:0000259" key="10">
    <source>
        <dbReference type="Pfam" id="PF16187"/>
    </source>
</evidence>
<dbReference type="InterPro" id="IPR054734">
    <property type="entry name" value="PqqF-like_C_4"/>
</dbReference>
<dbReference type="FunFam" id="3.30.830.10:FF:000005">
    <property type="entry name" value="nardilysin isoform X1"/>
    <property type="match status" value="1"/>
</dbReference>
<evidence type="ECO:0000259" key="11">
    <source>
        <dbReference type="Pfam" id="PF22456"/>
    </source>
</evidence>
<dbReference type="SUPFAM" id="SSF63411">
    <property type="entry name" value="LuxS/MPP-like metallohydrolase"/>
    <property type="match status" value="4"/>
</dbReference>
<dbReference type="InterPro" id="IPR011765">
    <property type="entry name" value="Pept_M16_N"/>
</dbReference>
<keyword evidence="2" id="KW-0645">Protease</keyword>
<dbReference type="InterPro" id="IPR007863">
    <property type="entry name" value="Peptidase_M16_C"/>
</dbReference>
<organism evidence="12">
    <name type="scientific">Lepeophtheirus salmonis</name>
    <name type="common">Salmon louse</name>
    <name type="synonym">Caligus salmonis</name>
    <dbReference type="NCBI Taxonomy" id="72036"/>
    <lineage>
        <taxon>Eukaryota</taxon>
        <taxon>Metazoa</taxon>
        <taxon>Ecdysozoa</taxon>
        <taxon>Arthropoda</taxon>
        <taxon>Crustacea</taxon>
        <taxon>Multicrustacea</taxon>
        <taxon>Hexanauplia</taxon>
        <taxon>Copepoda</taxon>
        <taxon>Siphonostomatoida</taxon>
        <taxon>Caligidae</taxon>
        <taxon>Lepeophtheirus</taxon>
    </lineage>
</organism>
<dbReference type="AlphaFoldDB" id="A0A0K2V0F9"/>
<dbReference type="EMBL" id="HACA01026632">
    <property type="protein sequence ID" value="CDW43993.1"/>
    <property type="molecule type" value="Transcribed_RNA"/>
</dbReference>
<protein>
    <submittedName>
        <fullName evidence="12">Nardilysin (Narginine dibasic convertase) [Chinchilla lanigera]</fullName>
    </submittedName>
</protein>
<keyword evidence="4" id="KW-0378">Hydrolase</keyword>
<gene>
    <name evidence="12" type="primary">Nrd1</name>
</gene>
<keyword evidence="5" id="KW-0862">Zinc</keyword>
<evidence type="ECO:0000256" key="7">
    <source>
        <dbReference type="RuleBase" id="RU004447"/>
    </source>
</evidence>
<feature type="domain" description="Peptidase M16 middle/third" evidence="10">
    <location>
        <begin position="408"/>
        <end position="682"/>
    </location>
</feature>
<evidence type="ECO:0000256" key="4">
    <source>
        <dbReference type="ARBA" id="ARBA00022801"/>
    </source>
</evidence>
<comment type="similarity">
    <text evidence="1 7">Belongs to the peptidase M16 family.</text>
</comment>
<name>A0A0K2V0F9_LEPSM</name>
<dbReference type="GO" id="GO:0006508">
    <property type="term" value="P:proteolysis"/>
    <property type="evidence" value="ECO:0007669"/>
    <property type="project" value="UniProtKB-KW"/>
</dbReference>
<dbReference type="GO" id="GO:0005737">
    <property type="term" value="C:cytoplasm"/>
    <property type="evidence" value="ECO:0007669"/>
    <property type="project" value="UniProtKB-ARBA"/>
</dbReference>
<evidence type="ECO:0000256" key="1">
    <source>
        <dbReference type="ARBA" id="ARBA00007261"/>
    </source>
</evidence>